<accession>A0AAV5EHR5</accession>
<gene>
    <name evidence="3" type="primary">gb09848</name>
    <name evidence="3" type="ORF">PR202_gb09848</name>
</gene>
<name>A0AAV5EHR5_ELECO</name>
<dbReference type="PROSITE" id="PS50053">
    <property type="entry name" value="UBIQUITIN_2"/>
    <property type="match status" value="1"/>
</dbReference>
<feature type="region of interest" description="Disordered" evidence="1">
    <location>
        <begin position="187"/>
        <end position="255"/>
    </location>
</feature>
<evidence type="ECO:0000313" key="4">
    <source>
        <dbReference type="Proteomes" id="UP001054889"/>
    </source>
</evidence>
<dbReference type="Pfam" id="PF13881">
    <property type="entry name" value="Rad60-SLD_2"/>
    <property type="match status" value="1"/>
</dbReference>
<dbReference type="Gene3D" id="3.10.20.90">
    <property type="entry name" value="Phosphatidylinositol 3-kinase Catalytic Subunit, Chain A, domain 1"/>
    <property type="match status" value="1"/>
</dbReference>
<reference evidence="3" key="1">
    <citation type="journal article" date="2018" name="DNA Res.">
        <title>Multiple hybrid de novo genome assembly of finger millet, an orphan allotetraploid crop.</title>
        <authorList>
            <person name="Hatakeyama M."/>
            <person name="Aluri S."/>
            <person name="Balachadran M.T."/>
            <person name="Sivarajan S.R."/>
            <person name="Patrignani A."/>
            <person name="Gruter S."/>
            <person name="Poveda L."/>
            <person name="Shimizu-Inatsugi R."/>
            <person name="Baeten J."/>
            <person name="Francoijs K.J."/>
            <person name="Nataraja K.N."/>
            <person name="Reddy Y.A.N."/>
            <person name="Phadnis S."/>
            <person name="Ravikumar R.L."/>
            <person name="Schlapbach R."/>
            <person name="Sreeman S.M."/>
            <person name="Shimizu K.K."/>
        </authorList>
    </citation>
    <scope>NUCLEOTIDE SEQUENCE</scope>
</reference>
<dbReference type="CDD" id="cd01814">
    <property type="entry name" value="Ubl_MUBs_plant"/>
    <property type="match status" value="1"/>
</dbReference>
<evidence type="ECO:0000313" key="3">
    <source>
        <dbReference type="EMBL" id="GJN22293.1"/>
    </source>
</evidence>
<dbReference type="PANTHER" id="PTHR13169">
    <property type="entry name" value="UBIQUITIN-LIKE PROTEIN 3 HCG-1 PROTEIN"/>
    <property type="match status" value="1"/>
</dbReference>
<evidence type="ECO:0000259" key="2">
    <source>
        <dbReference type="PROSITE" id="PS50053"/>
    </source>
</evidence>
<feature type="compositionally biased region" description="Low complexity" evidence="1">
    <location>
        <begin position="221"/>
        <end position="235"/>
    </location>
</feature>
<dbReference type="AlphaFoldDB" id="A0AAV5EHR5"/>
<keyword evidence="4" id="KW-1185">Reference proteome</keyword>
<feature type="compositionally biased region" description="Pro residues" evidence="1">
    <location>
        <begin position="187"/>
        <end position="204"/>
    </location>
</feature>
<dbReference type="InterPro" id="IPR040015">
    <property type="entry name" value="UBL3-like"/>
</dbReference>
<feature type="domain" description="Ubiquitin-like" evidence="2">
    <location>
        <begin position="8"/>
        <end position="76"/>
    </location>
</feature>
<protein>
    <recommendedName>
        <fullName evidence="2">Ubiquitin-like domain-containing protein</fullName>
    </recommendedName>
</protein>
<evidence type="ECO:0000256" key="1">
    <source>
        <dbReference type="SAM" id="MobiDB-lite"/>
    </source>
</evidence>
<reference evidence="3" key="2">
    <citation type="submission" date="2021-12" db="EMBL/GenBank/DDBJ databases">
        <title>Resequencing data analysis of finger millet.</title>
        <authorList>
            <person name="Hatakeyama M."/>
            <person name="Aluri S."/>
            <person name="Balachadran M.T."/>
            <person name="Sivarajan S.R."/>
            <person name="Poveda L."/>
            <person name="Shimizu-Inatsugi R."/>
            <person name="Schlapbach R."/>
            <person name="Sreeman S.M."/>
            <person name="Shimizu K.K."/>
        </authorList>
    </citation>
    <scope>NUCLEOTIDE SEQUENCE</scope>
</reference>
<dbReference type="InterPro" id="IPR000626">
    <property type="entry name" value="Ubiquitin-like_dom"/>
</dbReference>
<dbReference type="InterPro" id="IPR039540">
    <property type="entry name" value="UBL3-like_ubiquitin_dom"/>
</dbReference>
<proteinExistence type="predicted"/>
<organism evidence="3 4">
    <name type="scientific">Eleusine coracana subsp. coracana</name>
    <dbReference type="NCBI Taxonomy" id="191504"/>
    <lineage>
        <taxon>Eukaryota</taxon>
        <taxon>Viridiplantae</taxon>
        <taxon>Streptophyta</taxon>
        <taxon>Embryophyta</taxon>
        <taxon>Tracheophyta</taxon>
        <taxon>Spermatophyta</taxon>
        <taxon>Magnoliopsida</taxon>
        <taxon>Liliopsida</taxon>
        <taxon>Poales</taxon>
        <taxon>Poaceae</taxon>
        <taxon>PACMAD clade</taxon>
        <taxon>Chloridoideae</taxon>
        <taxon>Cynodonteae</taxon>
        <taxon>Eleusininae</taxon>
        <taxon>Eleusine</taxon>
    </lineage>
</organism>
<comment type="caution">
    <text evidence="3">The sequence shown here is derived from an EMBL/GenBank/DDBJ whole genome shotgun (WGS) entry which is preliminary data.</text>
</comment>
<dbReference type="Proteomes" id="UP001054889">
    <property type="component" value="Unassembled WGS sequence"/>
</dbReference>
<dbReference type="EMBL" id="BQKI01000075">
    <property type="protein sequence ID" value="GJN22293.1"/>
    <property type="molecule type" value="Genomic_DNA"/>
</dbReference>
<sequence>MASGKEPIEVRFRLFDGTDIGPSKYDSSTTVSALKELILARWPQDKDIVPKTVNDLKLINAGRILENNRTLAESRVPVGEVPGSVITMHVVVRPPQADKKQWADMVDGLGHNYSSSHCRTRLLSPLPSTLVVAPASSSPGHLPRRLRLPLPAPISSHPGRLPPAAPYSRRCPHLLCRHGLLPSPPPPSLPPWTPLPPPRPPPVTAPAIPSATDAFPATAASSRLCRSPLPPSTSRASVLPRLRHTKRLGHEQAAP</sequence>
<dbReference type="SUPFAM" id="SSF54236">
    <property type="entry name" value="Ubiquitin-like"/>
    <property type="match status" value="1"/>
</dbReference>
<dbReference type="InterPro" id="IPR029071">
    <property type="entry name" value="Ubiquitin-like_domsf"/>
</dbReference>
<dbReference type="PANTHER" id="PTHR13169:SF0">
    <property type="entry name" value="UBIQUITIN-LIKE PROTEIN 3"/>
    <property type="match status" value="1"/>
</dbReference>